<comment type="caution">
    <text evidence="1">The sequence shown here is derived from an EMBL/GenBank/DDBJ whole genome shotgun (WGS) entry which is preliminary data.</text>
</comment>
<dbReference type="Proteomes" id="UP001215598">
    <property type="component" value="Unassembled WGS sequence"/>
</dbReference>
<evidence type="ECO:0000313" key="2">
    <source>
        <dbReference type="Proteomes" id="UP001215598"/>
    </source>
</evidence>
<evidence type="ECO:0008006" key="3">
    <source>
        <dbReference type="Google" id="ProtNLM"/>
    </source>
</evidence>
<name>A0AAD7JQZ7_9AGAR</name>
<proteinExistence type="predicted"/>
<keyword evidence="2" id="KW-1185">Reference proteome</keyword>
<reference evidence="1" key="1">
    <citation type="submission" date="2023-03" db="EMBL/GenBank/DDBJ databases">
        <title>Massive genome expansion in bonnet fungi (Mycena s.s.) driven by repeated elements and novel gene families across ecological guilds.</title>
        <authorList>
            <consortium name="Lawrence Berkeley National Laboratory"/>
            <person name="Harder C.B."/>
            <person name="Miyauchi S."/>
            <person name="Viragh M."/>
            <person name="Kuo A."/>
            <person name="Thoen E."/>
            <person name="Andreopoulos B."/>
            <person name="Lu D."/>
            <person name="Skrede I."/>
            <person name="Drula E."/>
            <person name="Henrissat B."/>
            <person name="Morin E."/>
            <person name="Kohler A."/>
            <person name="Barry K."/>
            <person name="LaButti K."/>
            <person name="Morin E."/>
            <person name="Salamov A."/>
            <person name="Lipzen A."/>
            <person name="Mereny Z."/>
            <person name="Hegedus B."/>
            <person name="Baldrian P."/>
            <person name="Stursova M."/>
            <person name="Weitz H."/>
            <person name="Taylor A."/>
            <person name="Grigoriev I.V."/>
            <person name="Nagy L.G."/>
            <person name="Martin F."/>
            <person name="Kauserud H."/>
        </authorList>
    </citation>
    <scope>NUCLEOTIDE SEQUENCE</scope>
    <source>
        <strain evidence="1">CBHHK182m</strain>
    </source>
</reference>
<dbReference type="AlphaFoldDB" id="A0AAD7JQZ7"/>
<gene>
    <name evidence="1" type="ORF">B0H16DRAFT_237905</name>
</gene>
<protein>
    <recommendedName>
        <fullName evidence="3">F-box domain-containing protein</fullName>
    </recommendedName>
</protein>
<organism evidence="1 2">
    <name type="scientific">Mycena metata</name>
    <dbReference type="NCBI Taxonomy" id="1033252"/>
    <lineage>
        <taxon>Eukaryota</taxon>
        <taxon>Fungi</taxon>
        <taxon>Dikarya</taxon>
        <taxon>Basidiomycota</taxon>
        <taxon>Agaricomycotina</taxon>
        <taxon>Agaricomycetes</taxon>
        <taxon>Agaricomycetidae</taxon>
        <taxon>Agaricales</taxon>
        <taxon>Marasmiineae</taxon>
        <taxon>Mycenaceae</taxon>
        <taxon>Mycena</taxon>
    </lineage>
</organism>
<dbReference type="EMBL" id="JARKIB010000017">
    <property type="protein sequence ID" value="KAJ7770029.1"/>
    <property type="molecule type" value="Genomic_DNA"/>
</dbReference>
<evidence type="ECO:0000313" key="1">
    <source>
        <dbReference type="EMBL" id="KAJ7770029.1"/>
    </source>
</evidence>
<accession>A0AAD7JQZ7</accession>
<sequence length="99" mass="10813">MPSSQYGTDTDFPPSGSRHYILLNSNEAPVGAELDMVKFAMLKADAHLACLDDIISKADAGLGQLAEQRASLSSYRARNRAILSPLRRVPPEILVEIFL</sequence>